<keyword evidence="6" id="KW-1185">Reference proteome</keyword>
<keyword evidence="1" id="KW-0805">Transcription regulation</keyword>
<dbReference type="RefSeq" id="WP_138194358.1">
    <property type="nucleotide sequence ID" value="NZ_VCIW01000006.1"/>
</dbReference>
<proteinExistence type="predicted"/>
<comment type="caution">
    <text evidence="5">The sequence shown here is derived from an EMBL/GenBank/DDBJ whole genome shotgun (WGS) entry which is preliminary data.</text>
</comment>
<sequence length="115" mass="12931">MLNRDCISSPSVESAFELLGKRWTGLILQALLNGQRRFKEVAESVPGVSDRMLSERFKELEEAGIVRRIVYPETPVRIEYTLTERGAALRPVIEHLREWALVHGVAEGKAKASPC</sequence>
<dbReference type="PANTHER" id="PTHR33204">
    <property type="entry name" value="TRANSCRIPTIONAL REGULATOR, MARR FAMILY"/>
    <property type="match status" value="1"/>
</dbReference>
<evidence type="ECO:0000259" key="4">
    <source>
        <dbReference type="PROSITE" id="PS51118"/>
    </source>
</evidence>
<dbReference type="PROSITE" id="PS51118">
    <property type="entry name" value="HTH_HXLR"/>
    <property type="match status" value="1"/>
</dbReference>
<name>A0A5R9GFS2_9BACL</name>
<dbReference type="PANTHER" id="PTHR33204:SF37">
    <property type="entry name" value="HTH-TYPE TRANSCRIPTIONAL REGULATOR YODB"/>
    <property type="match status" value="1"/>
</dbReference>
<dbReference type="OrthoDB" id="9800966at2"/>
<evidence type="ECO:0000256" key="2">
    <source>
        <dbReference type="ARBA" id="ARBA00023125"/>
    </source>
</evidence>
<dbReference type="InterPro" id="IPR036388">
    <property type="entry name" value="WH-like_DNA-bd_sf"/>
</dbReference>
<dbReference type="Gene3D" id="1.10.10.10">
    <property type="entry name" value="Winged helix-like DNA-binding domain superfamily/Winged helix DNA-binding domain"/>
    <property type="match status" value="1"/>
</dbReference>
<keyword evidence="2" id="KW-0238">DNA-binding</keyword>
<dbReference type="Proteomes" id="UP000309676">
    <property type="component" value="Unassembled WGS sequence"/>
</dbReference>
<dbReference type="AlphaFoldDB" id="A0A5R9GFS2"/>
<accession>A0A5R9GFS2</accession>
<dbReference type="InterPro" id="IPR011991">
    <property type="entry name" value="ArsR-like_HTH"/>
</dbReference>
<dbReference type="InterPro" id="IPR002577">
    <property type="entry name" value="HTH_HxlR"/>
</dbReference>
<dbReference type="GO" id="GO:0003677">
    <property type="term" value="F:DNA binding"/>
    <property type="evidence" value="ECO:0007669"/>
    <property type="project" value="UniProtKB-KW"/>
</dbReference>
<evidence type="ECO:0000256" key="1">
    <source>
        <dbReference type="ARBA" id="ARBA00023015"/>
    </source>
</evidence>
<keyword evidence="3" id="KW-0804">Transcription</keyword>
<evidence type="ECO:0000313" key="6">
    <source>
        <dbReference type="Proteomes" id="UP000309676"/>
    </source>
</evidence>
<dbReference type="Pfam" id="PF01638">
    <property type="entry name" value="HxlR"/>
    <property type="match status" value="1"/>
</dbReference>
<dbReference type="InterPro" id="IPR036390">
    <property type="entry name" value="WH_DNA-bd_sf"/>
</dbReference>
<protein>
    <submittedName>
        <fullName evidence="5">Helix-turn-helix transcriptional regulator</fullName>
    </submittedName>
</protein>
<evidence type="ECO:0000313" key="5">
    <source>
        <dbReference type="EMBL" id="TLS52114.1"/>
    </source>
</evidence>
<reference evidence="5 6" key="1">
    <citation type="submission" date="2019-05" db="EMBL/GenBank/DDBJ databases">
        <authorList>
            <person name="Narsing Rao M.P."/>
            <person name="Li W.J."/>
        </authorList>
    </citation>
    <scope>NUCLEOTIDE SEQUENCE [LARGE SCALE GENOMIC DNA]</scope>
    <source>
        <strain evidence="5 6">SYSU_K30003</strain>
    </source>
</reference>
<dbReference type="SUPFAM" id="SSF46785">
    <property type="entry name" value="Winged helix' DNA-binding domain"/>
    <property type="match status" value="1"/>
</dbReference>
<dbReference type="CDD" id="cd00090">
    <property type="entry name" value="HTH_ARSR"/>
    <property type="match status" value="1"/>
</dbReference>
<evidence type="ECO:0000256" key="3">
    <source>
        <dbReference type="ARBA" id="ARBA00023163"/>
    </source>
</evidence>
<dbReference type="EMBL" id="VCIW01000006">
    <property type="protein sequence ID" value="TLS52114.1"/>
    <property type="molecule type" value="Genomic_DNA"/>
</dbReference>
<organism evidence="5 6">
    <name type="scientific">Paenibacillus antri</name>
    <dbReference type="NCBI Taxonomy" id="2582848"/>
    <lineage>
        <taxon>Bacteria</taxon>
        <taxon>Bacillati</taxon>
        <taxon>Bacillota</taxon>
        <taxon>Bacilli</taxon>
        <taxon>Bacillales</taxon>
        <taxon>Paenibacillaceae</taxon>
        <taxon>Paenibacillus</taxon>
    </lineage>
</organism>
<feature type="domain" description="HTH hxlR-type" evidence="4">
    <location>
        <begin position="9"/>
        <end position="108"/>
    </location>
</feature>
<gene>
    <name evidence="5" type="ORF">FE782_12190</name>
</gene>